<dbReference type="Gene3D" id="1.10.150.80">
    <property type="entry name" value="HRDC domain"/>
    <property type="match status" value="2"/>
</dbReference>
<keyword evidence="4 6" id="KW-0378">Hydrolase</keyword>
<evidence type="ECO:0000259" key="7">
    <source>
        <dbReference type="PROSITE" id="PS50967"/>
    </source>
</evidence>
<sequence>MPLKTCWPGPACLLSVTGNFTAAETTQMEDCVNFEIITEPSQLERVCQQARQVPAVMLDTEFVRTRTLYPRLGLIQLYDGETLSLIDPIELDDLSPLWGLLTDESVVKVLHACSEDLEVFYHYAGAMPTPMVDTQIMAAFLGHGLSTGFASLVEEYLVVTLDKGEARTDWCARPLSEKQLEYAAADVYYLLPLYNELSKRVSAAGWDEAVKQECALMASKRGKTPEPEKAYLDIKNAWQLRPKQLAVLQKLASWRLREAQRRDLALNFVVRELHLWKMARFNIRSLDKMAEEGFDRFEIERHGSRLIRMAQEADKTPASLYPEEIVRLVDMPGYKQMVKNIKEQTNAVAEKLGVVPEFVGSKKQIHQVLKWAWMNDRNPEKMPDMLTGWRKTYLADKVLAVLDGQ</sequence>
<organism evidence="8 9">
    <name type="scientific">Grimontia hollisae</name>
    <name type="common">Vibrio hollisae</name>
    <dbReference type="NCBI Taxonomy" id="673"/>
    <lineage>
        <taxon>Bacteria</taxon>
        <taxon>Pseudomonadati</taxon>
        <taxon>Pseudomonadota</taxon>
        <taxon>Gammaproteobacteria</taxon>
        <taxon>Vibrionales</taxon>
        <taxon>Vibrionaceae</taxon>
        <taxon>Grimontia</taxon>
    </lineage>
</organism>
<dbReference type="STRING" id="673.AL542_04345"/>
<dbReference type="SMART" id="SM00474">
    <property type="entry name" value="35EXOc"/>
    <property type="match status" value="1"/>
</dbReference>
<dbReference type="AlphaFoldDB" id="A0A377HMN4"/>
<proteinExistence type="inferred from homology"/>
<dbReference type="HAMAP" id="MF_01899">
    <property type="entry name" value="RNase_D"/>
    <property type="match status" value="1"/>
</dbReference>
<name>A0A377HMN4_GRIHO</name>
<dbReference type="GO" id="GO:0005737">
    <property type="term" value="C:cytoplasm"/>
    <property type="evidence" value="ECO:0007669"/>
    <property type="project" value="UniProtKB-SubCell"/>
</dbReference>
<dbReference type="FunFam" id="3.30.420.10:FF:000060">
    <property type="entry name" value="Ribonuclease D"/>
    <property type="match status" value="1"/>
</dbReference>
<evidence type="ECO:0000256" key="5">
    <source>
        <dbReference type="ARBA" id="ARBA00022839"/>
    </source>
</evidence>
<evidence type="ECO:0000256" key="3">
    <source>
        <dbReference type="ARBA" id="ARBA00022722"/>
    </source>
</evidence>
<dbReference type="SUPFAM" id="SSF47819">
    <property type="entry name" value="HRDC-like"/>
    <property type="match status" value="2"/>
</dbReference>
<dbReference type="InterPro" id="IPR002121">
    <property type="entry name" value="HRDC_dom"/>
</dbReference>
<dbReference type="EC" id="3.1.13.5" evidence="6"/>
<keyword evidence="3 6" id="KW-0540">Nuclease</keyword>
<dbReference type="Pfam" id="PF00570">
    <property type="entry name" value="HRDC"/>
    <property type="match status" value="1"/>
</dbReference>
<dbReference type="GO" id="GO:0042780">
    <property type="term" value="P:tRNA 3'-end processing"/>
    <property type="evidence" value="ECO:0007669"/>
    <property type="project" value="UniProtKB-UniRule"/>
</dbReference>
<dbReference type="InterPro" id="IPR051086">
    <property type="entry name" value="RNase_D-like"/>
</dbReference>
<dbReference type="InterPro" id="IPR012337">
    <property type="entry name" value="RNaseH-like_sf"/>
</dbReference>
<keyword evidence="1 6" id="KW-0963">Cytoplasm</keyword>
<reference evidence="8 9" key="1">
    <citation type="submission" date="2018-06" db="EMBL/GenBank/DDBJ databases">
        <authorList>
            <consortium name="Pathogen Informatics"/>
            <person name="Doyle S."/>
        </authorList>
    </citation>
    <scope>NUCLEOTIDE SEQUENCE [LARGE SCALE GENOMIC DNA]</scope>
    <source>
        <strain evidence="8 9">NCTC11645</strain>
    </source>
</reference>
<evidence type="ECO:0000256" key="1">
    <source>
        <dbReference type="ARBA" id="ARBA00022490"/>
    </source>
</evidence>
<evidence type="ECO:0000256" key="4">
    <source>
        <dbReference type="ARBA" id="ARBA00022801"/>
    </source>
</evidence>
<dbReference type="GO" id="GO:0000166">
    <property type="term" value="F:nucleotide binding"/>
    <property type="evidence" value="ECO:0007669"/>
    <property type="project" value="InterPro"/>
</dbReference>
<evidence type="ECO:0000256" key="6">
    <source>
        <dbReference type="HAMAP-Rule" id="MF_01899"/>
    </source>
</evidence>
<dbReference type="SUPFAM" id="SSF53098">
    <property type="entry name" value="Ribonuclease H-like"/>
    <property type="match status" value="1"/>
</dbReference>
<keyword evidence="2 6" id="KW-0819">tRNA processing</keyword>
<gene>
    <name evidence="6 8" type="primary">rnd</name>
    <name evidence="8" type="ORF">NCTC11645_01382</name>
</gene>
<dbReference type="CDD" id="cd06142">
    <property type="entry name" value="RNaseD_exo"/>
    <property type="match status" value="1"/>
</dbReference>
<dbReference type="InterPro" id="IPR044876">
    <property type="entry name" value="HRDC_dom_sf"/>
</dbReference>
<comment type="catalytic activity">
    <reaction evidence="6">
        <text>Exonucleolytic cleavage that removes extra residues from the 3'-terminus of tRNA to produce 5'-mononucleotides.</text>
        <dbReference type="EC" id="3.1.13.5"/>
    </reaction>
</comment>
<dbReference type="Pfam" id="PF01612">
    <property type="entry name" value="DNA_pol_A_exo1"/>
    <property type="match status" value="1"/>
</dbReference>
<comment type="cofactor">
    <cofactor evidence="6">
        <name>a divalent metal cation</name>
        <dbReference type="ChEBI" id="CHEBI:60240"/>
    </cofactor>
</comment>
<protein>
    <recommendedName>
        <fullName evidence="6">Ribonuclease D</fullName>
        <shortName evidence="6">RNase D</shortName>
        <ecNumber evidence="6">3.1.13.5</ecNumber>
    </recommendedName>
</protein>
<dbReference type="Pfam" id="PF21293">
    <property type="entry name" value="RNAseD_HRDC_C"/>
    <property type="match status" value="1"/>
</dbReference>
<dbReference type="EMBL" id="UGHD01000002">
    <property type="protein sequence ID" value="STO57005.1"/>
    <property type="molecule type" value="Genomic_DNA"/>
</dbReference>
<dbReference type="InterPro" id="IPR048579">
    <property type="entry name" value="RNAseD_HRDC_C"/>
</dbReference>
<evidence type="ECO:0000313" key="9">
    <source>
        <dbReference type="Proteomes" id="UP000254512"/>
    </source>
</evidence>
<comment type="subcellular location">
    <subcellularLocation>
        <location evidence="6">Cytoplasm</location>
    </subcellularLocation>
</comment>
<dbReference type="PANTHER" id="PTHR47649:SF1">
    <property type="entry name" value="RIBONUCLEASE D"/>
    <property type="match status" value="1"/>
</dbReference>
<dbReference type="Proteomes" id="UP000254512">
    <property type="component" value="Unassembled WGS sequence"/>
</dbReference>
<dbReference type="GO" id="GO:0008408">
    <property type="term" value="F:3'-5' exonuclease activity"/>
    <property type="evidence" value="ECO:0007669"/>
    <property type="project" value="InterPro"/>
</dbReference>
<dbReference type="InterPro" id="IPR002562">
    <property type="entry name" value="3'-5'_exonuclease_dom"/>
</dbReference>
<comment type="function">
    <text evidence="6">Exonuclease involved in the 3' processing of various precursor tRNAs. Initiates hydrolysis at the 3'-terminus of an RNA molecule and releases 5'-mononucleotides.</text>
</comment>
<dbReference type="GO" id="GO:0003676">
    <property type="term" value="F:nucleic acid binding"/>
    <property type="evidence" value="ECO:0007669"/>
    <property type="project" value="InterPro"/>
</dbReference>
<dbReference type="PANTHER" id="PTHR47649">
    <property type="entry name" value="RIBONUCLEASE D"/>
    <property type="match status" value="1"/>
</dbReference>
<evidence type="ECO:0000313" key="8">
    <source>
        <dbReference type="EMBL" id="STO57005.1"/>
    </source>
</evidence>
<dbReference type="PROSITE" id="PS50967">
    <property type="entry name" value="HRDC"/>
    <property type="match status" value="1"/>
</dbReference>
<dbReference type="NCBIfam" id="TIGR01388">
    <property type="entry name" value="rnd"/>
    <property type="match status" value="1"/>
</dbReference>
<evidence type="ECO:0000256" key="2">
    <source>
        <dbReference type="ARBA" id="ARBA00022694"/>
    </source>
</evidence>
<dbReference type="GO" id="GO:0033890">
    <property type="term" value="F:ribonuclease D activity"/>
    <property type="evidence" value="ECO:0007669"/>
    <property type="project" value="UniProtKB-UniRule"/>
</dbReference>
<keyword evidence="5 6" id="KW-0269">Exonuclease</keyword>
<dbReference type="Gene3D" id="3.30.420.10">
    <property type="entry name" value="Ribonuclease H-like superfamily/Ribonuclease H"/>
    <property type="match status" value="1"/>
</dbReference>
<dbReference type="InterPro" id="IPR010997">
    <property type="entry name" value="HRDC-like_sf"/>
</dbReference>
<comment type="similarity">
    <text evidence="6">Belongs to the RNase D family.</text>
</comment>
<accession>A0A377HMN4</accession>
<dbReference type="InterPro" id="IPR006292">
    <property type="entry name" value="RNase_D"/>
</dbReference>
<dbReference type="InterPro" id="IPR036397">
    <property type="entry name" value="RNaseH_sf"/>
</dbReference>
<feature type="domain" description="HRDC" evidence="7">
    <location>
        <begin position="241"/>
        <end position="320"/>
    </location>
</feature>